<comment type="caution">
    <text evidence="2">The sequence shown here is derived from an EMBL/GenBank/DDBJ whole genome shotgun (WGS) entry which is preliminary data.</text>
</comment>
<evidence type="ECO:0000313" key="2">
    <source>
        <dbReference type="EMBL" id="PJC56113.1"/>
    </source>
</evidence>
<dbReference type="AlphaFoldDB" id="A0A2M8FEQ0"/>
<dbReference type="Proteomes" id="UP000230391">
    <property type="component" value="Unassembled WGS sequence"/>
</dbReference>
<accession>A0A2M8FEQ0</accession>
<dbReference type="EMBL" id="PFRD01000079">
    <property type="protein sequence ID" value="PJC56113.1"/>
    <property type="molecule type" value="Genomic_DNA"/>
</dbReference>
<evidence type="ECO:0000313" key="3">
    <source>
        <dbReference type="Proteomes" id="UP000230391"/>
    </source>
</evidence>
<keyword evidence="1" id="KW-1133">Transmembrane helix</keyword>
<keyword evidence="1" id="KW-0472">Membrane</keyword>
<sequence length="372" mass="39199">MLKTSTPVEALYRVLFILVAIVALIWTVGILESAQASNLTVINDTLSDSGATVVANHTINFTVPTQSQGVSAGGTITVTFPIGFKVGSVDYKDIDFIINLSDQTLAMTPLGSVWGAVVAGQTLTLTSESGTVLAGDRVTILIGTNAVNGVNQITNPDIGSYEMIVVVGNDDTGLTRVAIIDDTLVSNIINSTFAFKISGLATSTLVNGITTTNTTISTAIPFGDLIPGEVKTMAQKLNVFTNTPNGFVVMIEQDGNPQSSTGADIDSFINGAYTDKPLSWTAPTNNIINENTWGHWGVTSDDFDLNSGEFVGTKFIAASTTPRTVFSHSGPADGATQNKGMAEVGYQIEITPLQESEDDYTASLTYIAMPTF</sequence>
<organism evidence="2 3">
    <name type="scientific">Candidatus Kaiserbacteria bacterium CG_4_9_14_0_2_um_filter_41_32</name>
    <dbReference type="NCBI Taxonomy" id="1974601"/>
    <lineage>
        <taxon>Bacteria</taxon>
        <taxon>Candidatus Kaiseribacteriota</taxon>
    </lineage>
</organism>
<protein>
    <submittedName>
        <fullName evidence="2">Uncharacterized protein</fullName>
    </submittedName>
</protein>
<reference evidence="3" key="1">
    <citation type="submission" date="2017-09" db="EMBL/GenBank/DDBJ databases">
        <title>Depth-based differentiation of microbial function through sediment-hosted aquifers and enrichment of novel symbionts in the deep terrestrial subsurface.</title>
        <authorList>
            <person name="Probst A.J."/>
            <person name="Ladd B."/>
            <person name="Jarett J.K."/>
            <person name="Geller-Mcgrath D.E."/>
            <person name="Sieber C.M.K."/>
            <person name="Emerson J.B."/>
            <person name="Anantharaman K."/>
            <person name="Thomas B.C."/>
            <person name="Malmstrom R."/>
            <person name="Stieglmeier M."/>
            <person name="Klingl A."/>
            <person name="Woyke T."/>
            <person name="Ryan C.M."/>
            <person name="Banfield J.F."/>
        </authorList>
    </citation>
    <scope>NUCLEOTIDE SEQUENCE [LARGE SCALE GENOMIC DNA]</scope>
</reference>
<evidence type="ECO:0000256" key="1">
    <source>
        <dbReference type="SAM" id="Phobius"/>
    </source>
</evidence>
<proteinExistence type="predicted"/>
<gene>
    <name evidence="2" type="ORF">CO026_02130</name>
</gene>
<name>A0A2M8FEQ0_9BACT</name>
<keyword evidence="1" id="KW-0812">Transmembrane</keyword>
<feature type="transmembrane region" description="Helical" evidence="1">
    <location>
        <begin position="12"/>
        <end position="31"/>
    </location>
</feature>